<feature type="domain" description="HTH tetR-type" evidence="3">
    <location>
        <begin position="6"/>
        <end position="66"/>
    </location>
</feature>
<proteinExistence type="predicted"/>
<dbReference type="Gene3D" id="1.10.357.10">
    <property type="entry name" value="Tetracycline Repressor, domain 2"/>
    <property type="match status" value="1"/>
</dbReference>
<dbReference type="Proteomes" id="UP000245938">
    <property type="component" value="Unassembled WGS sequence"/>
</dbReference>
<gene>
    <name evidence="4" type="ORF">DEX24_06605</name>
</gene>
<protein>
    <recommendedName>
        <fullName evidence="3">HTH tetR-type domain-containing protein</fullName>
    </recommendedName>
</protein>
<dbReference type="EMBL" id="QFVR01000006">
    <property type="protein sequence ID" value="PWI25867.1"/>
    <property type="molecule type" value="Genomic_DNA"/>
</dbReference>
<dbReference type="GO" id="GO:0003677">
    <property type="term" value="F:DNA binding"/>
    <property type="evidence" value="ECO:0007669"/>
    <property type="project" value="UniProtKB-UniRule"/>
</dbReference>
<feature type="DNA-binding region" description="H-T-H motif" evidence="2">
    <location>
        <begin position="29"/>
        <end position="48"/>
    </location>
</feature>
<dbReference type="InterPro" id="IPR039532">
    <property type="entry name" value="TetR_C_Firmicutes"/>
</dbReference>
<keyword evidence="1 2" id="KW-0238">DNA-binding</keyword>
<evidence type="ECO:0000259" key="3">
    <source>
        <dbReference type="PROSITE" id="PS50977"/>
    </source>
</evidence>
<dbReference type="InterPro" id="IPR050624">
    <property type="entry name" value="HTH-type_Tx_Regulator"/>
</dbReference>
<dbReference type="AlphaFoldDB" id="A0A2U3AMW7"/>
<dbReference type="PANTHER" id="PTHR43479">
    <property type="entry name" value="ACREF/ENVCD OPERON REPRESSOR-RELATED"/>
    <property type="match status" value="1"/>
</dbReference>
<comment type="caution">
    <text evidence="4">The sequence shown here is derived from an EMBL/GenBank/DDBJ whole genome shotgun (WGS) entry which is preliminary data.</text>
</comment>
<sequence length="200" mass="23609">MDRRIIKTRKEIRQALIELMKEKDFEAITVSHIADRANINRGTFYLHYIDKYDMLDKYEIELFMKLKDIALVYVTDDITMEEFINTRHSTMVNIFKCLKEERELLAIILQTRGFFSLQERMITIFTKFLRSSLPAFIKDYKSKYPLDFLAVFASGNFISTIQYWLQTDMEYSPEELAQIVWDIFSKGPLGALGIDLPKNS</sequence>
<evidence type="ECO:0000256" key="2">
    <source>
        <dbReference type="PROSITE-ProRule" id="PRU00335"/>
    </source>
</evidence>
<accession>A0A2U3AMW7</accession>
<evidence type="ECO:0000256" key="1">
    <source>
        <dbReference type="ARBA" id="ARBA00023125"/>
    </source>
</evidence>
<dbReference type="InterPro" id="IPR001647">
    <property type="entry name" value="HTH_TetR"/>
</dbReference>
<dbReference type="SUPFAM" id="SSF46689">
    <property type="entry name" value="Homeodomain-like"/>
    <property type="match status" value="1"/>
</dbReference>
<organism evidence="4 5">
    <name type="scientific">Kurthia sibirica</name>
    <dbReference type="NCBI Taxonomy" id="202750"/>
    <lineage>
        <taxon>Bacteria</taxon>
        <taxon>Bacillati</taxon>
        <taxon>Bacillota</taxon>
        <taxon>Bacilli</taxon>
        <taxon>Bacillales</taxon>
        <taxon>Caryophanaceae</taxon>
        <taxon>Kurthia</taxon>
    </lineage>
</organism>
<dbReference type="RefSeq" id="WP_109305623.1">
    <property type="nucleotide sequence ID" value="NZ_BJUF01000025.1"/>
</dbReference>
<dbReference type="InterPro" id="IPR009057">
    <property type="entry name" value="Homeodomain-like_sf"/>
</dbReference>
<dbReference type="PROSITE" id="PS50977">
    <property type="entry name" value="HTH_TETR_2"/>
    <property type="match status" value="1"/>
</dbReference>
<reference evidence="4 5" key="1">
    <citation type="submission" date="2018-05" db="EMBL/GenBank/DDBJ databases">
        <title>Kurthia sibirica genome sequence.</title>
        <authorList>
            <person name="Maclea K.S."/>
            <person name="Goen A.E."/>
        </authorList>
    </citation>
    <scope>NUCLEOTIDE SEQUENCE [LARGE SCALE GENOMIC DNA]</scope>
    <source>
        <strain evidence="4 5">ATCC 49154</strain>
    </source>
</reference>
<dbReference type="OrthoDB" id="9810250at2"/>
<dbReference type="PANTHER" id="PTHR43479:SF7">
    <property type="entry name" value="TETR-FAMILY TRANSCRIPTIONAL REGULATOR"/>
    <property type="match status" value="1"/>
</dbReference>
<keyword evidence="5" id="KW-1185">Reference proteome</keyword>
<dbReference type="Pfam" id="PF14278">
    <property type="entry name" value="TetR_C_8"/>
    <property type="match status" value="1"/>
</dbReference>
<evidence type="ECO:0000313" key="5">
    <source>
        <dbReference type="Proteomes" id="UP000245938"/>
    </source>
</evidence>
<dbReference type="Pfam" id="PF00440">
    <property type="entry name" value="TetR_N"/>
    <property type="match status" value="1"/>
</dbReference>
<name>A0A2U3AMW7_9BACL</name>
<evidence type="ECO:0000313" key="4">
    <source>
        <dbReference type="EMBL" id="PWI25867.1"/>
    </source>
</evidence>